<reference evidence="9" key="1">
    <citation type="submission" date="2016-10" db="EMBL/GenBank/DDBJ databases">
        <title>Sequence of Gallionella enrichment culture.</title>
        <authorList>
            <person name="Poehlein A."/>
            <person name="Muehling M."/>
            <person name="Daniel R."/>
        </authorList>
    </citation>
    <scope>NUCLEOTIDE SEQUENCE</scope>
</reference>
<dbReference type="NCBIfam" id="NF000840">
    <property type="entry name" value="PRK00071.1-3"/>
    <property type="match status" value="1"/>
</dbReference>
<dbReference type="SUPFAM" id="SSF52374">
    <property type="entry name" value="Nucleotidylyl transferase"/>
    <property type="match status" value="1"/>
</dbReference>
<dbReference type="PANTHER" id="PTHR39321">
    <property type="entry name" value="NICOTINATE-NUCLEOTIDE ADENYLYLTRANSFERASE-RELATED"/>
    <property type="match status" value="1"/>
</dbReference>
<gene>
    <name evidence="9" type="primary">nadD_5</name>
    <name evidence="9" type="ORF">GALL_132530</name>
</gene>
<keyword evidence="3 9" id="KW-0808">Transferase</keyword>
<dbReference type="PANTHER" id="PTHR39321:SF3">
    <property type="entry name" value="PHOSPHOPANTETHEINE ADENYLYLTRANSFERASE"/>
    <property type="match status" value="1"/>
</dbReference>
<keyword evidence="7" id="KW-0520">NAD</keyword>
<keyword evidence="5" id="KW-0547">Nucleotide-binding</keyword>
<dbReference type="CDD" id="cd02165">
    <property type="entry name" value="NMNAT"/>
    <property type="match status" value="1"/>
</dbReference>
<accession>A0A1J5S8E3</accession>
<keyword evidence="6" id="KW-0067">ATP-binding</keyword>
<protein>
    <submittedName>
        <fullName evidence="9">Putative nicotinate-nucleotide adenylyltransferase</fullName>
        <ecNumber evidence="9">2.7.7.18</ecNumber>
    </submittedName>
</protein>
<dbReference type="EMBL" id="MLJW01000056">
    <property type="protein sequence ID" value="OIR04583.1"/>
    <property type="molecule type" value="Genomic_DNA"/>
</dbReference>
<keyword evidence="4 9" id="KW-0548">Nucleotidyltransferase</keyword>
<evidence type="ECO:0000256" key="1">
    <source>
        <dbReference type="ARBA" id="ARBA00004790"/>
    </source>
</evidence>
<dbReference type="NCBIfam" id="NF000839">
    <property type="entry name" value="PRK00071.1-1"/>
    <property type="match status" value="1"/>
</dbReference>
<evidence type="ECO:0000313" key="9">
    <source>
        <dbReference type="EMBL" id="OIR04583.1"/>
    </source>
</evidence>
<evidence type="ECO:0000256" key="6">
    <source>
        <dbReference type="ARBA" id="ARBA00022840"/>
    </source>
</evidence>
<name>A0A1J5S8E3_9ZZZZ</name>
<keyword evidence="2" id="KW-0662">Pyridine nucleotide biosynthesis</keyword>
<dbReference type="AlphaFoldDB" id="A0A1J5S8E3"/>
<dbReference type="UniPathway" id="UPA00253"/>
<dbReference type="Gene3D" id="3.40.50.620">
    <property type="entry name" value="HUPs"/>
    <property type="match status" value="1"/>
</dbReference>
<dbReference type="GO" id="GO:0009435">
    <property type="term" value="P:NAD+ biosynthetic process"/>
    <property type="evidence" value="ECO:0007669"/>
    <property type="project" value="UniProtKB-UniPathway"/>
</dbReference>
<evidence type="ECO:0000259" key="8">
    <source>
        <dbReference type="Pfam" id="PF01467"/>
    </source>
</evidence>
<dbReference type="InterPro" id="IPR005248">
    <property type="entry name" value="NadD/NMNAT"/>
</dbReference>
<evidence type="ECO:0000256" key="3">
    <source>
        <dbReference type="ARBA" id="ARBA00022679"/>
    </source>
</evidence>
<dbReference type="GO" id="GO:0005524">
    <property type="term" value="F:ATP binding"/>
    <property type="evidence" value="ECO:0007669"/>
    <property type="project" value="UniProtKB-KW"/>
</dbReference>
<dbReference type="NCBIfam" id="TIGR00482">
    <property type="entry name" value="nicotinate (nicotinamide) nucleotide adenylyltransferase"/>
    <property type="match status" value="1"/>
</dbReference>
<organism evidence="9">
    <name type="scientific">mine drainage metagenome</name>
    <dbReference type="NCBI Taxonomy" id="410659"/>
    <lineage>
        <taxon>unclassified sequences</taxon>
        <taxon>metagenomes</taxon>
        <taxon>ecological metagenomes</taxon>
    </lineage>
</organism>
<comment type="caution">
    <text evidence="9">The sequence shown here is derived from an EMBL/GenBank/DDBJ whole genome shotgun (WGS) entry which is preliminary data.</text>
</comment>
<dbReference type="HAMAP" id="MF_00244">
    <property type="entry name" value="NaMN_adenylyltr"/>
    <property type="match status" value="1"/>
</dbReference>
<feature type="domain" description="Cytidyltransferase-like" evidence="8">
    <location>
        <begin position="11"/>
        <end position="192"/>
    </location>
</feature>
<dbReference type="InterPro" id="IPR014729">
    <property type="entry name" value="Rossmann-like_a/b/a_fold"/>
</dbReference>
<comment type="pathway">
    <text evidence="1">Cofactor biosynthesis; NAD(+) biosynthesis.</text>
</comment>
<dbReference type="NCBIfam" id="TIGR00125">
    <property type="entry name" value="cyt_tran_rel"/>
    <property type="match status" value="1"/>
</dbReference>
<dbReference type="EC" id="2.7.7.18" evidence="9"/>
<evidence type="ECO:0000256" key="5">
    <source>
        <dbReference type="ARBA" id="ARBA00022741"/>
    </source>
</evidence>
<evidence type="ECO:0000256" key="2">
    <source>
        <dbReference type="ARBA" id="ARBA00022642"/>
    </source>
</evidence>
<sequence length="219" mass="24778">MQSATQTAIGLMGGTFNPIHFGHLRMAQELAESLNLDEVRFIPAANPPHKSADLISAEHRAAMVHLGVSNNPTFTVDNRELLRSGASYTVDTLLSLRDEFGKEVSLTLFMGSDAFTKFNTWHRWQEIIQLCHIALVQRPLTASNKEVLPKVLETFLHNHYTENADELHESPSGWVTMQQITALDISSTTIRDSIKNHHSVRYLMPDSVIDYIQTHKLYR</sequence>
<dbReference type="GO" id="GO:0004515">
    <property type="term" value="F:nicotinate-nucleotide adenylyltransferase activity"/>
    <property type="evidence" value="ECO:0007669"/>
    <property type="project" value="UniProtKB-EC"/>
</dbReference>
<proteinExistence type="inferred from homology"/>
<dbReference type="InterPro" id="IPR004821">
    <property type="entry name" value="Cyt_trans-like"/>
</dbReference>
<evidence type="ECO:0000256" key="7">
    <source>
        <dbReference type="ARBA" id="ARBA00023027"/>
    </source>
</evidence>
<evidence type="ECO:0000256" key="4">
    <source>
        <dbReference type="ARBA" id="ARBA00022695"/>
    </source>
</evidence>
<dbReference type="Pfam" id="PF01467">
    <property type="entry name" value="CTP_transf_like"/>
    <property type="match status" value="1"/>
</dbReference>